<dbReference type="EMBL" id="CP001312">
    <property type="protein sequence ID" value="ADE86777.1"/>
    <property type="molecule type" value="Genomic_DNA"/>
</dbReference>
<keyword evidence="3" id="KW-1185">Reference proteome</keyword>
<dbReference type="Proteomes" id="UP000002361">
    <property type="component" value="Chromosome"/>
</dbReference>
<dbReference type="KEGG" id="rcp:RCAP_rcc03053"/>
<evidence type="ECO:0000256" key="1">
    <source>
        <dbReference type="SAM" id="SignalP"/>
    </source>
</evidence>
<evidence type="ECO:0000313" key="2">
    <source>
        <dbReference type="EMBL" id="ADE86777.1"/>
    </source>
</evidence>
<proteinExistence type="predicted"/>
<accession>D5AQI8</accession>
<gene>
    <name evidence="2" type="ordered locus">RCAP_rcc03053</name>
</gene>
<evidence type="ECO:0000313" key="3">
    <source>
        <dbReference type="Proteomes" id="UP000002361"/>
    </source>
</evidence>
<sequence>MRPERGACLLQCRLLLWASFPAPAQVPVANLHFEPLFSDFVNGALRL</sequence>
<dbReference type="AlphaFoldDB" id="D5AQI8"/>
<keyword evidence="1" id="KW-0732">Signal</keyword>
<dbReference type="HOGENOM" id="CLU_3172550_0_0_5"/>
<feature type="signal peptide" evidence="1">
    <location>
        <begin position="1"/>
        <end position="24"/>
    </location>
</feature>
<dbReference type="STRING" id="272942.RCAP_rcc03053"/>
<reference evidence="2 3" key="2">
    <citation type="journal article" date="2010" name="J. Bacteriol.">
        <title>Complete genome sequence of the photosynthetic purple nonsulfur bacterium Rhodobacter capsulatus SB 1003.</title>
        <authorList>
            <person name="Strnad H."/>
            <person name="Lapidus A."/>
            <person name="Paces J."/>
            <person name="Ulbrich P."/>
            <person name="Vlcek C."/>
            <person name="Paces V."/>
            <person name="Haselkorn R."/>
        </authorList>
    </citation>
    <scope>NUCLEOTIDE SEQUENCE [LARGE SCALE GENOMIC DNA]</scope>
    <source>
        <strain evidence="3">ATCC BAA-309 / NBRC 16581 / SB1003</strain>
    </source>
</reference>
<protein>
    <submittedName>
        <fullName evidence="2">Uncharacterized protein</fullName>
    </submittedName>
</protein>
<reference key="1">
    <citation type="submission" date="2008-12" db="EMBL/GenBank/DDBJ databases">
        <title>Complete genome sequence of Rhodobacter capsulatus SB1003.</title>
        <authorList>
            <person name="Strnad H."/>
            <person name="Lapidus A."/>
            <person name="Vlcek C."/>
            <person name="Ulbrich P."/>
            <person name="Paces J."/>
            <person name="Maltsev N."/>
            <person name="Kumar V."/>
            <person name="Kogan Y."/>
            <person name="Milgram A."/>
            <person name="Rebrekov D."/>
            <person name="Mazur M."/>
            <person name="Cox R."/>
            <person name="Kyrpides N."/>
            <person name="Kolar M."/>
            <person name="Sachova J."/>
            <person name="Ridl J."/>
            <person name="Ivanova N."/>
            <person name="Kapatral V."/>
            <person name="Los T."/>
            <person name="Lykidis A."/>
            <person name="Mikhailova N."/>
            <person name="Reznik G."/>
            <person name="Vasieva O."/>
            <person name="Fonstein M."/>
            <person name="Paces V."/>
            <person name="Haselkorn R."/>
        </authorList>
    </citation>
    <scope>NUCLEOTIDE SEQUENCE</scope>
    <source>
        <strain>SB1003</strain>
    </source>
</reference>
<feature type="chain" id="PRO_5003069578" evidence="1">
    <location>
        <begin position="25"/>
        <end position="47"/>
    </location>
</feature>
<organism evidence="2 3">
    <name type="scientific">Rhodobacter capsulatus (strain ATCC BAA-309 / NBRC 16581 / SB1003)</name>
    <dbReference type="NCBI Taxonomy" id="272942"/>
    <lineage>
        <taxon>Bacteria</taxon>
        <taxon>Pseudomonadati</taxon>
        <taxon>Pseudomonadota</taxon>
        <taxon>Alphaproteobacteria</taxon>
        <taxon>Rhodobacterales</taxon>
        <taxon>Rhodobacter group</taxon>
        <taxon>Rhodobacter</taxon>
    </lineage>
</organism>
<name>D5AQI8_RHOCB</name>